<feature type="compositionally biased region" description="Basic and acidic residues" evidence="4">
    <location>
        <begin position="96"/>
        <end position="108"/>
    </location>
</feature>
<feature type="coiled-coil region" evidence="3">
    <location>
        <begin position="62"/>
        <end position="89"/>
    </location>
</feature>
<evidence type="ECO:0000313" key="5">
    <source>
        <dbReference type="EMBL" id="KAJ8611670.1"/>
    </source>
</evidence>
<reference evidence="5" key="1">
    <citation type="submission" date="2023-01" db="EMBL/GenBank/DDBJ databases">
        <title>Metagenome sequencing of chrysophaentin producing Chrysophaeum taylorii.</title>
        <authorList>
            <person name="Davison J."/>
            <person name="Bewley C."/>
        </authorList>
    </citation>
    <scope>NUCLEOTIDE SEQUENCE</scope>
    <source>
        <strain evidence="5">NIES-1699</strain>
    </source>
</reference>
<gene>
    <name evidence="5" type="ORF">CTAYLR_007896</name>
</gene>
<comment type="similarity">
    <text evidence="1">Belongs to the prefoldin subunit beta family.</text>
</comment>
<dbReference type="InterPro" id="IPR002777">
    <property type="entry name" value="PFD_beta-like"/>
</dbReference>
<dbReference type="InterPro" id="IPR009053">
    <property type="entry name" value="Prefoldin"/>
</dbReference>
<proteinExistence type="inferred from homology"/>
<evidence type="ECO:0000256" key="2">
    <source>
        <dbReference type="ARBA" id="ARBA00023186"/>
    </source>
</evidence>
<comment type="caution">
    <text evidence="5">The sequence shown here is derived from an EMBL/GenBank/DDBJ whole genome shotgun (WGS) entry which is preliminary data.</text>
</comment>
<dbReference type="GO" id="GO:0051082">
    <property type="term" value="F:unfolded protein binding"/>
    <property type="evidence" value="ECO:0007669"/>
    <property type="project" value="InterPro"/>
</dbReference>
<evidence type="ECO:0000256" key="3">
    <source>
        <dbReference type="SAM" id="Coils"/>
    </source>
</evidence>
<name>A0AAD7UN32_9STRA</name>
<sequence length="125" mass="13759">MKREAQLMIGKITELEHELGEHDLVKSNIEKLAPDRAAFRLVGTVLIRQTVGDVLPKVIENRQNIAATIEQLRAALADKNAKAGEWKKKYGILTQQEHEVDQRSRAAEESASSKNDSAATSGVLA</sequence>
<dbReference type="Proteomes" id="UP001230188">
    <property type="component" value="Unassembled WGS sequence"/>
</dbReference>
<evidence type="ECO:0000313" key="6">
    <source>
        <dbReference type="Proteomes" id="UP001230188"/>
    </source>
</evidence>
<evidence type="ECO:0000256" key="1">
    <source>
        <dbReference type="ARBA" id="ARBA00008045"/>
    </source>
</evidence>
<keyword evidence="6" id="KW-1185">Reference proteome</keyword>
<evidence type="ECO:0008006" key="7">
    <source>
        <dbReference type="Google" id="ProtNLM"/>
    </source>
</evidence>
<evidence type="ECO:0000256" key="4">
    <source>
        <dbReference type="SAM" id="MobiDB-lite"/>
    </source>
</evidence>
<dbReference type="GO" id="GO:0006457">
    <property type="term" value="P:protein folding"/>
    <property type="evidence" value="ECO:0007669"/>
    <property type="project" value="InterPro"/>
</dbReference>
<accession>A0AAD7UN32</accession>
<organism evidence="5 6">
    <name type="scientific">Chrysophaeum taylorii</name>
    <dbReference type="NCBI Taxonomy" id="2483200"/>
    <lineage>
        <taxon>Eukaryota</taxon>
        <taxon>Sar</taxon>
        <taxon>Stramenopiles</taxon>
        <taxon>Ochrophyta</taxon>
        <taxon>Pelagophyceae</taxon>
        <taxon>Pelagomonadales</taxon>
        <taxon>Pelagomonadaceae</taxon>
        <taxon>Chrysophaeum</taxon>
    </lineage>
</organism>
<feature type="region of interest" description="Disordered" evidence="4">
    <location>
        <begin position="94"/>
        <end position="125"/>
    </location>
</feature>
<dbReference type="Gene3D" id="1.10.287.370">
    <property type="match status" value="1"/>
</dbReference>
<keyword evidence="2" id="KW-0143">Chaperone</keyword>
<dbReference type="GO" id="GO:0016272">
    <property type="term" value="C:prefoldin complex"/>
    <property type="evidence" value="ECO:0007669"/>
    <property type="project" value="InterPro"/>
</dbReference>
<dbReference type="InterPro" id="IPR027235">
    <property type="entry name" value="PFD2"/>
</dbReference>
<dbReference type="AlphaFoldDB" id="A0AAD7UN32"/>
<feature type="compositionally biased region" description="Polar residues" evidence="4">
    <location>
        <begin position="114"/>
        <end position="125"/>
    </location>
</feature>
<dbReference type="Pfam" id="PF01920">
    <property type="entry name" value="Prefoldin_2"/>
    <property type="match status" value="1"/>
</dbReference>
<dbReference type="PANTHER" id="PTHR13303">
    <property type="entry name" value="PREFOLDIN SUBUNIT 2"/>
    <property type="match status" value="1"/>
</dbReference>
<dbReference type="EMBL" id="JAQMWT010000066">
    <property type="protein sequence ID" value="KAJ8611670.1"/>
    <property type="molecule type" value="Genomic_DNA"/>
</dbReference>
<keyword evidence="3" id="KW-0175">Coiled coil</keyword>
<protein>
    <recommendedName>
        <fullName evidence="7">Prefoldin subunit 2</fullName>
    </recommendedName>
</protein>
<dbReference type="SUPFAM" id="SSF46579">
    <property type="entry name" value="Prefoldin"/>
    <property type="match status" value="1"/>
</dbReference>
<dbReference type="CDD" id="cd23163">
    <property type="entry name" value="Prefoldin_2"/>
    <property type="match status" value="1"/>
</dbReference>